<dbReference type="Pfam" id="PF03372">
    <property type="entry name" value="Exo_endo_phos"/>
    <property type="match status" value="1"/>
</dbReference>
<evidence type="ECO:0000256" key="6">
    <source>
        <dbReference type="ARBA" id="ARBA00022801"/>
    </source>
</evidence>
<keyword evidence="8" id="KW-0234">DNA repair</keyword>
<evidence type="ECO:0000313" key="12">
    <source>
        <dbReference type="Proteomes" id="UP000809273"/>
    </source>
</evidence>
<proteinExistence type="predicted"/>
<organism evidence="11 12">
    <name type="scientific">Candidatus Zymogenus saltonus</name>
    <dbReference type="NCBI Taxonomy" id="2844893"/>
    <lineage>
        <taxon>Bacteria</taxon>
        <taxon>Deltaproteobacteria</taxon>
        <taxon>Candidatus Zymogenia</taxon>
        <taxon>Candidatus Zymogeniales</taxon>
        <taxon>Candidatus Zymogenaceae</taxon>
        <taxon>Candidatus Zymogenus</taxon>
    </lineage>
</organism>
<dbReference type="GO" id="GO:0046872">
    <property type="term" value="F:metal ion binding"/>
    <property type="evidence" value="ECO:0007669"/>
    <property type="project" value="UniProtKB-KW"/>
</dbReference>
<dbReference type="PANTHER" id="PTHR15822">
    <property type="entry name" value="TRAF AND TNF RECEPTOR-ASSOCIATED PROTEIN"/>
    <property type="match status" value="1"/>
</dbReference>
<evidence type="ECO:0000256" key="9">
    <source>
        <dbReference type="SAM" id="SignalP"/>
    </source>
</evidence>
<evidence type="ECO:0000256" key="7">
    <source>
        <dbReference type="ARBA" id="ARBA00022842"/>
    </source>
</evidence>
<dbReference type="EMBL" id="JAFGIX010000085">
    <property type="protein sequence ID" value="MBN1574649.1"/>
    <property type="molecule type" value="Genomic_DNA"/>
</dbReference>
<dbReference type="SUPFAM" id="SSF56219">
    <property type="entry name" value="DNase I-like"/>
    <property type="match status" value="1"/>
</dbReference>
<dbReference type="AlphaFoldDB" id="A0A9D8KJ15"/>
<dbReference type="Gene3D" id="3.60.10.10">
    <property type="entry name" value="Endonuclease/exonuclease/phosphatase"/>
    <property type="match status" value="1"/>
</dbReference>
<dbReference type="Proteomes" id="UP000809273">
    <property type="component" value="Unassembled WGS sequence"/>
</dbReference>
<evidence type="ECO:0000313" key="11">
    <source>
        <dbReference type="EMBL" id="MBN1574649.1"/>
    </source>
</evidence>
<keyword evidence="11" id="KW-0255">Endonuclease</keyword>
<dbReference type="GO" id="GO:0016787">
    <property type="term" value="F:hydrolase activity"/>
    <property type="evidence" value="ECO:0007669"/>
    <property type="project" value="UniProtKB-KW"/>
</dbReference>
<dbReference type="GO" id="GO:0006281">
    <property type="term" value="P:DNA repair"/>
    <property type="evidence" value="ECO:0007669"/>
    <property type="project" value="UniProtKB-KW"/>
</dbReference>
<comment type="caution">
    <text evidence="11">The sequence shown here is derived from an EMBL/GenBank/DDBJ whole genome shotgun (WGS) entry which is preliminary data.</text>
</comment>
<keyword evidence="7" id="KW-0460">Magnesium</keyword>
<evidence type="ECO:0000256" key="1">
    <source>
        <dbReference type="ARBA" id="ARBA00001936"/>
    </source>
</evidence>
<reference evidence="11" key="2">
    <citation type="submission" date="2021-01" db="EMBL/GenBank/DDBJ databases">
        <authorList>
            <person name="Hahn C.R."/>
            <person name="Youssef N.H."/>
            <person name="Elshahed M."/>
        </authorList>
    </citation>
    <scope>NUCLEOTIDE SEQUENCE</scope>
    <source>
        <strain evidence="11">Zod_Metabat.24</strain>
    </source>
</reference>
<evidence type="ECO:0000256" key="2">
    <source>
        <dbReference type="ARBA" id="ARBA00001946"/>
    </source>
</evidence>
<gene>
    <name evidence="11" type="ORF">JW984_15740</name>
</gene>
<comment type="cofactor">
    <cofactor evidence="2">
        <name>Mg(2+)</name>
        <dbReference type="ChEBI" id="CHEBI:18420"/>
    </cofactor>
</comment>
<name>A0A9D8KJ15_9DELT</name>
<feature type="signal peptide" evidence="9">
    <location>
        <begin position="1"/>
        <end position="23"/>
    </location>
</feature>
<dbReference type="PANTHER" id="PTHR15822:SF4">
    <property type="entry name" value="TYROSYL-DNA PHOSPHODIESTERASE 2"/>
    <property type="match status" value="1"/>
</dbReference>
<accession>A0A9D8KJ15</accession>
<sequence length="367" mass="41328">MKKTISIFIAMLIILAVSTAAQAKDVKLVDYNVWFGLDGNGTFKIGEYEDKATRCKRFDLLVSGLMKLNPDVIGIQEANELPGYARRLARKIGYSAVWKVGNSGLKLFGFGIPVNFTEGDAVLAMSNHNLEFLGARRLSGKGIQRDYLSVHTKEVRNVMATKVVIDGRPLIVFNTHTHFSLIMDETWTNKLEDMVIEGNITREEKDAILAEMEESHERTESDVMNLTAFVKEITKKYDYPYVIMGDFNTTKNSPAIQKMIADLGLLDPYELMNPGADGFTWDSVKNPNTAFDGSQRWADGKTLKDPLSRLEAQFDLETPRRIDFIFLSSHFRPEDIKSSRLIFNEPVDGVFVSDHFGVEVILEGIPK</sequence>
<dbReference type="InterPro" id="IPR036691">
    <property type="entry name" value="Endo/exonu/phosph_ase_sf"/>
</dbReference>
<dbReference type="GO" id="GO:0004519">
    <property type="term" value="F:endonuclease activity"/>
    <property type="evidence" value="ECO:0007669"/>
    <property type="project" value="UniProtKB-KW"/>
</dbReference>
<keyword evidence="3" id="KW-0540">Nuclease</keyword>
<comment type="cofactor">
    <cofactor evidence="1">
        <name>Mn(2+)</name>
        <dbReference type="ChEBI" id="CHEBI:29035"/>
    </cofactor>
</comment>
<dbReference type="InterPro" id="IPR051547">
    <property type="entry name" value="TDP2-like"/>
</dbReference>
<feature type="chain" id="PRO_5038629490" evidence="9">
    <location>
        <begin position="24"/>
        <end position="367"/>
    </location>
</feature>
<keyword evidence="6" id="KW-0378">Hydrolase</keyword>
<keyword evidence="5" id="KW-0227">DNA damage</keyword>
<keyword evidence="9" id="KW-0732">Signal</keyword>
<evidence type="ECO:0000259" key="10">
    <source>
        <dbReference type="Pfam" id="PF03372"/>
    </source>
</evidence>
<evidence type="ECO:0000256" key="3">
    <source>
        <dbReference type="ARBA" id="ARBA00022722"/>
    </source>
</evidence>
<reference evidence="11" key="1">
    <citation type="journal article" date="2021" name="Environ. Microbiol.">
        <title>Genomic characterization of three novel Desulfobacterota classes expand the metabolic and phylogenetic diversity of the phylum.</title>
        <authorList>
            <person name="Murphy C.L."/>
            <person name="Biggerstaff J."/>
            <person name="Eichhorn A."/>
            <person name="Ewing E."/>
            <person name="Shahan R."/>
            <person name="Soriano D."/>
            <person name="Stewart S."/>
            <person name="VanMol K."/>
            <person name="Walker R."/>
            <person name="Walters P."/>
            <person name="Elshahed M.S."/>
            <person name="Youssef N.H."/>
        </authorList>
    </citation>
    <scope>NUCLEOTIDE SEQUENCE</scope>
    <source>
        <strain evidence="11">Zod_Metabat.24</strain>
    </source>
</reference>
<feature type="domain" description="Endonuclease/exonuclease/phosphatase" evidence="10">
    <location>
        <begin position="31"/>
        <end position="355"/>
    </location>
</feature>
<evidence type="ECO:0000256" key="5">
    <source>
        <dbReference type="ARBA" id="ARBA00022763"/>
    </source>
</evidence>
<evidence type="ECO:0000256" key="8">
    <source>
        <dbReference type="ARBA" id="ARBA00023204"/>
    </source>
</evidence>
<evidence type="ECO:0000256" key="4">
    <source>
        <dbReference type="ARBA" id="ARBA00022723"/>
    </source>
</evidence>
<keyword evidence="4" id="KW-0479">Metal-binding</keyword>
<dbReference type="InterPro" id="IPR005135">
    <property type="entry name" value="Endo/exonuclease/phosphatase"/>
</dbReference>
<protein>
    <submittedName>
        <fullName evidence="11">Endonuclease/exonuclease/phosphatase family protein</fullName>
    </submittedName>
</protein>